<dbReference type="EnsemblPlants" id="MELO3C006912.2.1">
    <property type="protein sequence ID" value="MELO3C006912.2.1"/>
    <property type="gene ID" value="MELO3C006912.2"/>
</dbReference>
<organism evidence="1">
    <name type="scientific">Cucumis melo</name>
    <name type="common">Muskmelon</name>
    <dbReference type="NCBI Taxonomy" id="3656"/>
    <lineage>
        <taxon>Eukaryota</taxon>
        <taxon>Viridiplantae</taxon>
        <taxon>Streptophyta</taxon>
        <taxon>Embryophyta</taxon>
        <taxon>Tracheophyta</taxon>
        <taxon>Spermatophyta</taxon>
        <taxon>Magnoliopsida</taxon>
        <taxon>eudicotyledons</taxon>
        <taxon>Gunneridae</taxon>
        <taxon>Pentapetalae</taxon>
        <taxon>rosids</taxon>
        <taxon>fabids</taxon>
        <taxon>Cucurbitales</taxon>
        <taxon>Cucurbitaceae</taxon>
        <taxon>Benincaseae</taxon>
        <taxon>Cucumis</taxon>
    </lineage>
</organism>
<evidence type="ECO:0008006" key="2">
    <source>
        <dbReference type="Google" id="ProtNLM"/>
    </source>
</evidence>
<dbReference type="AlphaFoldDB" id="A0A9I9CQ55"/>
<name>A0A9I9CQ55_CUCME</name>
<protein>
    <recommendedName>
        <fullName evidence="2">PAR1 protein</fullName>
    </recommendedName>
</protein>
<dbReference type="PANTHER" id="PTHR33649">
    <property type="entry name" value="PAR1 PROTEIN"/>
    <property type="match status" value="1"/>
</dbReference>
<evidence type="ECO:0000313" key="1">
    <source>
        <dbReference type="EnsemblPlants" id="MELO3C006912.2.1"/>
    </source>
</evidence>
<dbReference type="InterPro" id="IPR009489">
    <property type="entry name" value="PAR1"/>
</dbReference>
<sequence>MNNSKFCISNLGFLPPSNNRVDAGETRKTRSMKKIKCEDLGINMCAFAVSWWGKRCVLEKTVKHDGEEGFTCQISKIMEVKKLRNRVETDKCVRRCGLDRNTLGISSDSLLDTRFTCNLCFSHCYNHCPNIVHLFTNLAAAEGLYLPKLCNAEGGNVRREMSNIRSSGIVASGPIQSASILIAPAVTQEPLQFNSMSFAPVTNGV</sequence>
<dbReference type="PANTHER" id="PTHR33649:SF2">
    <property type="entry name" value="PAR1 PROTEIN"/>
    <property type="match status" value="1"/>
</dbReference>
<dbReference type="Pfam" id="PF06521">
    <property type="entry name" value="PAR1"/>
    <property type="match status" value="1"/>
</dbReference>
<accession>A0A9I9CQ55</accession>
<dbReference type="Gramene" id="MELO3C006912.2.1">
    <property type="protein sequence ID" value="MELO3C006912.2.1"/>
    <property type="gene ID" value="MELO3C006912.2"/>
</dbReference>
<reference evidence="1" key="1">
    <citation type="submission" date="2023-03" db="UniProtKB">
        <authorList>
            <consortium name="EnsemblPlants"/>
        </authorList>
    </citation>
    <scope>IDENTIFICATION</scope>
</reference>
<proteinExistence type="predicted"/>